<dbReference type="NCBIfam" id="NF003025">
    <property type="entry name" value="PRK03902.1"/>
    <property type="match status" value="1"/>
</dbReference>
<organism evidence="14 15">
    <name type="scientific">Thermaerobacter marianensis (strain ATCC 700841 / DSM 12885 / JCM 10246 / 7p75a)</name>
    <dbReference type="NCBI Taxonomy" id="644966"/>
    <lineage>
        <taxon>Bacteria</taxon>
        <taxon>Bacillati</taxon>
        <taxon>Bacillota</taxon>
        <taxon>Clostridia</taxon>
        <taxon>Eubacteriales</taxon>
        <taxon>Clostridiales Family XVII. Incertae Sedis</taxon>
        <taxon>Thermaerobacter</taxon>
    </lineage>
</organism>
<dbReference type="FunFam" id="1.10.10.10:FF:000189">
    <property type="entry name" value="HTH-type transcriptional regulator MntR"/>
    <property type="match status" value="1"/>
</dbReference>
<keyword evidence="7" id="KW-0238">DNA-binding</keyword>
<dbReference type="SMART" id="SM00529">
    <property type="entry name" value="HTH_DTXR"/>
    <property type="match status" value="1"/>
</dbReference>
<dbReference type="Gene3D" id="1.10.60.10">
    <property type="entry name" value="Iron dependent repressor, metal binding and dimerisation domain"/>
    <property type="match status" value="1"/>
</dbReference>
<dbReference type="SUPFAM" id="SSF47979">
    <property type="entry name" value="Iron-dependent repressor protein, dimerization domain"/>
    <property type="match status" value="1"/>
</dbReference>
<comment type="subunit">
    <text evidence="3">Homodimer.</text>
</comment>
<dbReference type="InterPro" id="IPR036388">
    <property type="entry name" value="WH-like_DNA-bd_sf"/>
</dbReference>
<dbReference type="eggNOG" id="COG1321">
    <property type="taxonomic scope" value="Bacteria"/>
</dbReference>
<dbReference type="InterPro" id="IPR036421">
    <property type="entry name" value="Fe_dep_repressor_sf"/>
</dbReference>
<dbReference type="KEGG" id="tmr:Tmar_0448"/>
<comment type="subcellular location">
    <subcellularLocation>
        <location evidence="1">Cytoplasm</location>
    </subcellularLocation>
</comment>
<feature type="compositionally biased region" description="Low complexity" evidence="12">
    <location>
        <begin position="180"/>
        <end position="189"/>
    </location>
</feature>
<dbReference type="HOGENOM" id="CLU_069532_1_0_9"/>
<dbReference type="PANTHER" id="PTHR33238">
    <property type="entry name" value="IRON (METAL) DEPENDENT REPRESSOR, DTXR FAMILY"/>
    <property type="match status" value="1"/>
</dbReference>
<evidence type="ECO:0000256" key="9">
    <source>
        <dbReference type="ARBA" id="ARBA00023163"/>
    </source>
</evidence>
<evidence type="ECO:0000256" key="10">
    <source>
        <dbReference type="ARBA" id="ARBA00023211"/>
    </source>
</evidence>
<feature type="domain" description="HTH dtxR-type" evidence="13">
    <location>
        <begin position="17"/>
        <end position="77"/>
    </location>
</feature>
<name>E6SGM3_THEM7</name>
<dbReference type="Pfam" id="PF01325">
    <property type="entry name" value="Fe_dep_repress"/>
    <property type="match status" value="1"/>
</dbReference>
<dbReference type="InterPro" id="IPR001367">
    <property type="entry name" value="Fe_dep_repressor"/>
</dbReference>
<dbReference type="AlphaFoldDB" id="E6SGM3"/>
<evidence type="ECO:0000256" key="7">
    <source>
        <dbReference type="ARBA" id="ARBA00023125"/>
    </source>
</evidence>
<keyword evidence="10" id="KW-0464">Manganese</keyword>
<dbReference type="SUPFAM" id="SSF46785">
    <property type="entry name" value="Winged helix' DNA-binding domain"/>
    <property type="match status" value="1"/>
</dbReference>
<dbReference type="Gene3D" id="1.10.10.10">
    <property type="entry name" value="Winged helix-like DNA-binding domain superfamily/Winged helix DNA-binding domain"/>
    <property type="match status" value="1"/>
</dbReference>
<evidence type="ECO:0000313" key="14">
    <source>
        <dbReference type="EMBL" id="ADU50569.1"/>
    </source>
</evidence>
<evidence type="ECO:0000313" key="15">
    <source>
        <dbReference type="Proteomes" id="UP000008915"/>
    </source>
</evidence>
<evidence type="ECO:0000259" key="13">
    <source>
        <dbReference type="PROSITE" id="PS50944"/>
    </source>
</evidence>
<dbReference type="InterPro" id="IPR022689">
    <property type="entry name" value="Iron_dep_repressor"/>
</dbReference>
<feature type="compositionally biased region" description="Low complexity" evidence="12">
    <location>
        <begin position="151"/>
        <end position="164"/>
    </location>
</feature>
<evidence type="ECO:0000256" key="1">
    <source>
        <dbReference type="ARBA" id="ARBA00004496"/>
    </source>
</evidence>
<comment type="similarity">
    <text evidence="2">Belongs to the DtxR/MntR family.</text>
</comment>
<keyword evidence="4" id="KW-0963">Cytoplasm</keyword>
<evidence type="ECO:0000256" key="11">
    <source>
        <dbReference type="ARBA" id="ARBA00032593"/>
    </source>
</evidence>
<sequence>MRYIDGGGNEVTGVRPTPSMEDYLETIYELIRSKGYARVSDIALALNLQPSSVTRMVQRLDEQNYVTYERYRGLVLTERGEAIGRAMRQRHETLATFLRLLGVHDEAVVQQDVEGIEHHVSRQTLERIERFVAFARANPAWMNQLHAAMQPGADGDAPGRAAPRPDGDGPAGAASGEAQAGPARAGPGP</sequence>
<dbReference type="InterPro" id="IPR050536">
    <property type="entry name" value="DtxR_MntR_Metal-Reg"/>
</dbReference>
<dbReference type="Pfam" id="PF02742">
    <property type="entry name" value="Fe_dep_repr_C"/>
    <property type="match status" value="1"/>
</dbReference>
<keyword evidence="8" id="KW-0010">Activator</keyword>
<keyword evidence="9" id="KW-0804">Transcription</keyword>
<dbReference type="GO" id="GO:0003677">
    <property type="term" value="F:DNA binding"/>
    <property type="evidence" value="ECO:0007669"/>
    <property type="project" value="UniProtKB-KW"/>
</dbReference>
<reference evidence="14 15" key="1">
    <citation type="journal article" date="2010" name="Stand. Genomic Sci.">
        <title>Complete genome sequence of Thermaerobacter marianensis type strain (7p75a).</title>
        <authorList>
            <person name="Han C."/>
            <person name="Gu W."/>
            <person name="Zhang X."/>
            <person name="Lapidus A."/>
            <person name="Nolan M."/>
            <person name="Copeland A."/>
            <person name="Lucas S."/>
            <person name="Del Rio T.G."/>
            <person name="Tice H."/>
            <person name="Cheng J.F."/>
            <person name="Tapia R."/>
            <person name="Goodwin L."/>
            <person name="Pitluck S."/>
            <person name="Pagani I."/>
            <person name="Ivanova N."/>
            <person name="Mavromatis K."/>
            <person name="Mikhailova N."/>
            <person name="Pati A."/>
            <person name="Chen A."/>
            <person name="Palaniappan K."/>
            <person name="Land M."/>
            <person name="Hauser L."/>
            <person name="Chang Y.J."/>
            <person name="Jeffries C.D."/>
            <person name="Schneider S."/>
            <person name="Rohde M."/>
            <person name="Goker M."/>
            <person name="Pukall R."/>
            <person name="Woyke T."/>
            <person name="Bristow J."/>
            <person name="Eisen J.A."/>
            <person name="Markowitz V."/>
            <person name="Hugenholtz P."/>
            <person name="Kyrpides N.C."/>
            <person name="Klenk H.P."/>
            <person name="Detter J.C."/>
        </authorList>
    </citation>
    <scope>NUCLEOTIDE SEQUENCE [LARGE SCALE GENOMIC DNA]</scope>
    <source>
        <strain evidence="15">ATCC 700841 / DSM 12885 / JCM 10246 / 7p75a</strain>
    </source>
</reference>
<dbReference type="GO" id="GO:0046983">
    <property type="term" value="F:protein dimerization activity"/>
    <property type="evidence" value="ECO:0007669"/>
    <property type="project" value="InterPro"/>
</dbReference>
<dbReference type="GO" id="GO:0046914">
    <property type="term" value="F:transition metal ion binding"/>
    <property type="evidence" value="ECO:0007669"/>
    <property type="project" value="InterPro"/>
</dbReference>
<evidence type="ECO:0000256" key="2">
    <source>
        <dbReference type="ARBA" id="ARBA00007871"/>
    </source>
</evidence>
<evidence type="ECO:0000256" key="5">
    <source>
        <dbReference type="ARBA" id="ARBA00022491"/>
    </source>
</evidence>
<dbReference type="Proteomes" id="UP000008915">
    <property type="component" value="Chromosome"/>
</dbReference>
<dbReference type="PANTHER" id="PTHR33238:SF11">
    <property type="entry name" value="TRANSCRIPTIONAL REGULATOR MNTR"/>
    <property type="match status" value="1"/>
</dbReference>
<reference evidence="15" key="2">
    <citation type="journal article" date="2010" name="Stand. Genomic Sci.">
        <title>Complete genome sequence of Thermaerobacter marianensis type strain (7p75aT).</title>
        <authorList>
            <person name="Han C."/>
            <person name="Gu W."/>
            <person name="Zhang X."/>
            <person name="Lapidus A."/>
            <person name="Nolan M."/>
            <person name="Copeland A."/>
            <person name="Lucas S."/>
            <person name="Glavina Del Rio T."/>
            <person name="Tice H."/>
            <person name="Cheng J."/>
            <person name="Tapia R."/>
            <person name="Goodwin L."/>
            <person name="Pitluck S."/>
            <person name="Pagani I."/>
            <person name="Ivanova N."/>
            <person name="Mavromatis K."/>
            <person name="Mikhailova N."/>
            <person name="Pati A."/>
            <person name="Chen A."/>
            <person name="Palaniappan K."/>
            <person name="Land M."/>
            <person name="Hauser L."/>
            <person name="Chang Y."/>
            <person name="Jeffries C."/>
            <person name="Schneider S."/>
            <person name="Rohde M."/>
            <person name="Goker M."/>
            <person name="Pukall R."/>
            <person name="Woyke T."/>
            <person name="Bristow J."/>
            <person name="Eisen J."/>
            <person name="Markowitz V."/>
            <person name="Hugenholtz P."/>
            <person name="Kyrpides N."/>
            <person name="Klenk H."/>
            <person name="Detter J."/>
        </authorList>
    </citation>
    <scope>NUCLEOTIDE SEQUENCE [LARGE SCALE GENOMIC DNA]</scope>
    <source>
        <strain evidence="15">ATCC 700841 / DSM 12885 / JCM 10246 / 7p75a</strain>
    </source>
</reference>
<accession>E6SGM3</accession>
<feature type="region of interest" description="Disordered" evidence="12">
    <location>
        <begin position="149"/>
        <end position="189"/>
    </location>
</feature>
<dbReference type="STRING" id="644966.Tmar_0448"/>
<proteinExistence type="inferred from homology"/>
<evidence type="ECO:0000256" key="4">
    <source>
        <dbReference type="ARBA" id="ARBA00022490"/>
    </source>
</evidence>
<evidence type="ECO:0000256" key="3">
    <source>
        <dbReference type="ARBA" id="ARBA00011738"/>
    </source>
</evidence>
<dbReference type="EMBL" id="CP002344">
    <property type="protein sequence ID" value="ADU50569.1"/>
    <property type="molecule type" value="Genomic_DNA"/>
</dbReference>
<dbReference type="PROSITE" id="PS50944">
    <property type="entry name" value="HTH_DTXR"/>
    <property type="match status" value="1"/>
</dbReference>
<keyword evidence="15" id="KW-1185">Reference proteome</keyword>
<keyword evidence="6" id="KW-0805">Transcription regulation</keyword>
<evidence type="ECO:0000256" key="6">
    <source>
        <dbReference type="ARBA" id="ARBA00023015"/>
    </source>
</evidence>
<dbReference type="InterPro" id="IPR036390">
    <property type="entry name" value="WH_DNA-bd_sf"/>
</dbReference>
<dbReference type="InterPro" id="IPR022687">
    <property type="entry name" value="HTH_DTXR"/>
</dbReference>
<gene>
    <name evidence="14" type="ordered locus">Tmar_0448</name>
</gene>
<dbReference type="GO" id="GO:0005737">
    <property type="term" value="C:cytoplasm"/>
    <property type="evidence" value="ECO:0007669"/>
    <property type="project" value="UniProtKB-SubCell"/>
</dbReference>
<keyword evidence="5" id="KW-0678">Repressor</keyword>
<protein>
    <recommendedName>
        <fullName evidence="11">Manganese transport regulator</fullName>
    </recommendedName>
</protein>
<evidence type="ECO:0000256" key="8">
    <source>
        <dbReference type="ARBA" id="ARBA00023159"/>
    </source>
</evidence>
<evidence type="ECO:0000256" key="12">
    <source>
        <dbReference type="SAM" id="MobiDB-lite"/>
    </source>
</evidence>
<dbReference type="GO" id="GO:0003700">
    <property type="term" value="F:DNA-binding transcription factor activity"/>
    <property type="evidence" value="ECO:0007669"/>
    <property type="project" value="InterPro"/>
</dbReference>